<accession>A0ABW2TEB4</accession>
<evidence type="ECO:0000313" key="3">
    <source>
        <dbReference type="Proteomes" id="UP001596514"/>
    </source>
</evidence>
<sequence length="263" mass="26617">MTLLIVAAVAVVLGGTAFGIRTLTGSESSAADCPVAGCATAVSNQPEPLPDPVGETEPTEDPVPADEPEEAGDETTEATPVPTPASTRREGGVTSTPRPTTTRKATRAPLASDEPSPTGEPEPTPTSEPLVVGNHRTPAPEQSPSTTAPVPVPTATFEAPAPAAGGAVIMVGAALVKSRAQSYTVRLVVAADESVENLRVSVPVNGTVSSVHGADWEQLDDSLVIDSPEGLEAGEELVVVFTASGDAGIPETCRSDRGECAVV</sequence>
<reference evidence="3" key="1">
    <citation type="journal article" date="2019" name="Int. J. Syst. Evol. Microbiol.">
        <title>The Global Catalogue of Microorganisms (GCM) 10K type strain sequencing project: providing services to taxonomists for standard genome sequencing and annotation.</title>
        <authorList>
            <consortium name="The Broad Institute Genomics Platform"/>
            <consortium name="The Broad Institute Genome Sequencing Center for Infectious Disease"/>
            <person name="Wu L."/>
            <person name="Ma J."/>
        </authorList>
    </citation>
    <scope>NUCLEOTIDE SEQUENCE [LARGE SCALE GENOMIC DNA]</scope>
    <source>
        <strain evidence="3">JCM 10083</strain>
    </source>
</reference>
<evidence type="ECO:0008006" key="4">
    <source>
        <dbReference type="Google" id="ProtNLM"/>
    </source>
</evidence>
<feature type="compositionally biased region" description="Acidic residues" evidence="1">
    <location>
        <begin position="57"/>
        <end position="76"/>
    </location>
</feature>
<dbReference type="EMBL" id="JBHTEE010000001">
    <property type="protein sequence ID" value="MFC7606395.1"/>
    <property type="molecule type" value="Genomic_DNA"/>
</dbReference>
<proteinExistence type="predicted"/>
<name>A0ABW2TEB4_9ACTN</name>
<organism evidence="2 3">
    <name type="scientific">Streptosporangium amethystogenes subsp. fukuiense</name>
    <dbReference type="NCBI Taxonomy" id="698418"/>
    <lineage>
        <taxon>Bacteria</taxon>
        <taxon>Bacillati</taxon>
        <taxon>Actinomycetota</taxon>
        <taxon>Actinomycetes</taxon>
        <taxon>Streptosporangiales</taxon>
        <taxon>Streptosporangiaceae</taxon>
        <taxon>Streptosporangium</taxon>
    </lineage>
</organism>
<dbReference type="RefSeq" id="WP_343982296.1">
    <property type="nucleotide sequence ID" value="NZ_BAAAGK010000236.1"/>
</dbReference>
<protein>
    <recommendedName>
        <fullName evidence="4">CBM2 domain-containing protein</fullName>
    </recommendedName>
</protein>
<feature type="compositionally biased region" description="Low complexity" evidence="1">
    <location>
        <begin position="77"/>
        <end position="86"/>
    </location>
</feature>
<gene>
    <name evidence="2" type="ORF">ACFQVD_40485</name>
</gene>
<comment type="caution">
    <text evidence="2">The sequence shown here is derived from an EMBL/GenBank/DDBJ whole genome shotgun (WGS) entry which is preliminary data.</text>
</comment>
<feature type="compositionally biased region" description="Low complexity" evidence="1">
    <location>
        <begin position="94"/>
        <end position="117"/>
    </location>
</feature>
<feature type="region of interest" description="Disordered" evidence="1">
    <location>
        <begin position="40"/>
        <end position="149"/>
    </location>
</feature>
<evidence type="ECO:0000256" key="1">
    <source>
        <dbReference type="SAM" id="MobiDB-lite"/>
    </source>
</evidence>
<dbReference type="Proteomes" id="UP001596514">
    <property type="component" value="Unassembled WGS sequence"/>
</dbReference>
<keyword evidence="3" id="KW-1185">Reference proteome</keyword>
<evidence type="ECO:0000313" key="2">
    <source>
        <dbReference type="EMBL" id="MFC7606395.1"/>
    </source>
</evidence>